<evidence type="ECO:0000313" key="2">
    <source>
        <dbReference type="Proteomes" id="UP000728968"/>
    </source>
</evidence>
<gene>
    <name evidence="1" type="ORF">H6A04_12500</name>
</gene>
<dbReference type="Proteomes" id="UP000728968">
    <property type="component" value="Unassembled WGS sequence"/>
</dbReference>
<reference evidence="1 2" key="1">
    <citation type="journal article" date="2021" name="Sci. Rep.">
        <title>The distribution of antibiotic resistance genes in chicken gut microbiota commensals.</title>
        <authorList>
            <person name="Juricova H."/>
            <person name="Matiasovicova J."/>
            <person name="Kubasova T."/>
            <person name="Cejkova D."/>
            <person name="Rychlik I."/>
        </authorList>
    </citation>
    <scope>NUCLEOTIDE SEQUENCE [LARGE SCALE GENOMIC DNA]</scope>
    <source>
        <strain evidence="1 2">An425</strain>
    </source>
</reference>
<feature type="non-terminal residue" evidence="1">
    <location>
        <position position="91"/>
    </location>
</feature>
<protein>
    <submittedName>
        <fullName evidence="1">Uncharacterized protein</fullName>
    </submittedName>
</protein>
<keyword evidence="2" id="KW-1185">Reference proteome</keyword>
<accession>A0ABS2G6S2</accession>
<name>A0ABS2G6S2_FUSMR</name>
<sequence length="91" mass="10992">MINIITRFLIFFTITTFSFSIYEDEINDLFSQEVVEKSNKLIIEQEVKVETIDPIKLRDTYSRRAMQYFYAQLFRFNKNGEIVPYLLAEYK</sequence>
<evidence type="ECO:0000313" key="1">
    <source>
        <dbReference type="EMBL" id="MBM6876438.1"/>
    </source>
</evidence>
<proteinExistence type="predicted"/>
<organism evidence="1 2">
    <name type="scientific">Fusobacterium mortiferum</name>
    <dbReference type="NCBI Taxonomy" id="850"/>
    <lineage>
        <taxon>Bacteria</taxon>
        <taxon>Fusobacteriati</taxon>
        <taxon>Fusobacteriota</taxon>
        <taxon>Fusobacteriia</taxon>
        <taxon>Fusobacteriales</taxon>
        <taxon>Fusobacteriaceae</taxon>
        <taxon>Fusobacterium</taxon>
    </lineage>
</organism>
<comment type="caution">
    <text evidence="1">The sequence shown here is derived from an EMBL/GenBank/DDBJ whole genome shotgun (WGS) entry which is preliminary data.</text>
</comment>
<dbReference type="EMBL" id="JACJLT010000394">
    <property type="protein sequence ID" value="MBM6876438.1"/>
    <property type="molecule type" value="Genomic_DNA"/>
</dbReference>